<dbReference type="Gene3D" id="3.30.565.10">
    <property type="entry name" value="Histidine kinase-like ATPase, C-terminal domain"/>
    <property type="match status" value="1"/>
</dbReference>
<dbReference type="STRING" id="872970.SAMN04488134_11524"/>
<keyword evidence="1" id="KW-0808">Transferase</keyword>
<dbReference type="AlphaFoldDB" id="A0A1H8T966"/>
<organism evidence="1 2">
    <name type="scientific">Amphibacillus marinus</name>
    <dbReference type="NCBI Taxonomy" id="872970"/>
    <lineage>
        <taxon>Bacteria</taxon>
        <taxon>Bacillati</taxon>
        <taxon>Bacillota</taxon>
        <taxon>Bacilli</taxon>
        <taxon>Bacillales</taxon>
        <taxon>Bacillaceae</taxon>
        <taxon>Amphibacillus</taxon>
    </lineage>
</organism>
<dbReference type="EMBL" id="FODJ01000015">
    <property type="protein sequence ID" value="SEO87355.1"/>
    <property type="molecule type" value="Genomic_DNA"/>
</dbReference>
<keyword evidence="1" id="KW-0418">Kinase</keyword>
<name>A0A1H8T966_9BACI</name>
<gene>
    <name evidence="1" type="ORF">SAMN04488134_11524</name>
</gene>
<accession>A0A1H8T966</accession>
<sequence>MNLTHSQIKVSGNIISELSEKIPTNIIALNELIKNAYDAGAPMVRIVLNSESKTLEIIDNGVGMDKDDIERLFHISSSEKKYGEEITVNGYKRLTQGSKGLGFLSVFKFGDKVRWVTTKYENLEFSIVFSDLLKKDDITKYSLPIKHSPKKNDNGTRIIIEMNDYSLRSLVEYLSKKVNLNKILNSFIDKNFLIHLNIDGEKYSTDTSLDLDKEYKEKQLLRVRYNDADEKIVFYYKNRMVHEVGYAFDGQQRYFLNIDIQIYDLTGGRRININPLFHKSSEGQLTPLLYVNNNLFNNYSIFNPEVMKAVKYERVLPQMIGYICIKSSDKEISFNSDRTQFSQNNLTDRIVNFLESINKKIQEIGSQLKRELNFNYNFLTSNKICEENITKDFKEESLLIKGFLLKKLVAHSVTEQEITYTLFDNKRIVRIIPKEKKRIEKIIELKLGNKPKSDLKSIYNSNNIVTLNGNTELGFNENVPGIWKVTEESDSEIKEYVIKIVNPQKPKVEQLITDLNIHQAYKYDELFLIKNSFGEKDKGVKPELQNDGGADIEDKNMEITFSTVREAKLVVKVIDKKTQLEYLGEFYFRVINPSKKILDTSEGSSDFIEMAVSSSVYFSSSIAEYINELNLLCKEVNYNYTFVSSVRTLVELIVNDILDKKEIEKQESLAENYRTVYSLYSEFIQEIANAKDKQVITNIFRTINTQRDRDGFIAFLNLSTHGSARIITKKQVELKSTEIRLLLEFLNYLSKD</sequence>
<dbReference type="InterPro" id="IPR036890">
    <property type="entry name" value="HATPase_C_sf"/>
</dbReference>
<dbReference type="Proteomes" id="UP000199300">
    <property type="component" value="Unassembled WGS sequence"/>
</dbReference>
<protein>
    <submittedName>
        <fullName evidence="1">Histidine kinase-, DNA gyrase B-, and HSP90-like ATPase</fullName>
    </submittedName>
</protein>
<dbReference type="Pfam" id="PF13589">
    <property type="entry name" value="HATPase_c_3"/>
    <property type="match status" value="1"/>
</dbReference>
<evidence type="ECO:0000313" key="2">
    <source>
        <dbReference type="Proteomes" id="UP000199300"/>
    </source>
</evidence>
<dbReference type="GO" id="GO:0016301">
    <property type="term" value="F:kinase activity"/>
    <property type="evidence" value="ECO:0007669"/>
    <property type="project" value="UniProtKB-KW"/>
</dbReference>
<dbReference type="SUPFAM" id="SSF55874">
    <property type="entry name" value="ATPase domain of HSP90 chaperone/DNA topoisomerase II/histidine kinase"/>
    <property type="match status" value="1"/>
</dbReference>
<evidence type="ECO:0000313" key="1">
    <source>
        <dbReference type="EMBL" id="SEO87355.1"/>
    </source>
</evidence>
<dbReference type="OrthoDB" id="9816482at2"/>
<keyword evidence="2" id="KW-1185">Reference proteome</keyword>
<dbReference type="RefSeq" id="WP_091500095.1">
    <property type="nucleotide sequence ID" value="NZ_FODJ01000015.1"/>
</dbReference>
<proteinExistence type="predicted"/>
<reference evidence="1 2" key="1">
    <citation type="submission" date="2016-10" db="EMBL/GenBank/DDBJ databases">
        <authorList>
            <person name="de Groot N.N."/>
        </authorList>
    </citation>
    <scope>NUCLEOTIDE SEQUENCE [LARGE SCALE GENOMIC DNA]</scope>
    <source>
        <strain evidence="1 2">CGMCC 1.10434</strain>
    </source>
</reference>